<sequence length="62" mass="6700">MIQWRKSSHSQGGQGECVEVSTNTVDTLIRDSKNPDGPRLSLSHTGLTALLHQIKAGDLDLS</sequence>
<reference evidence="2 3" key="1">
    <citation type="submission" date="2019-11" db="EMBL/GenBank/DDBJ databases">
        <authorList>
            <person name="Cao P."/>
        </authorList>
    </citation>
    <scope>NUCLEOTIDE SEQUENCE [LARGE SCALE GENOMIC DNA]</scope>
    <source>
        <strain evidence="2 3">NEAU-AAG5</strain>
    </source>
</reference>
<protein>
    <submittedName>
        <fullName evidence="2">DUF397 domain-containing protein</fullName>
    </submittedName>
</protein>
<accession>A0A7K1L240</accession>
<dbReference type="EMBL" id="WOFH01000006">
    <property type="protein sequence ID" value="MUN38504.1"/>
    <property type="molecule type" value="Genomic_DNA"/>
</dbReference>
<evidence type="ECO:0000313" key="3">
    <source>
        <dbReference type="Proteomes" id="UP000432015"/>
    </source>
</evidence>
<keyword evidence="3" id="KW-1185">Reference proteome</keyword>
<feature type="domain" description="DUF397" evidence="1">
    <location>
        <begin position="3"/>
        <end position="55"/>
    </location>
</feature>
<organism evidence="2 3">
    <name type="scientific">Actinomadura litoris</name>
    <dbReference type="NCBI Taxonomy" id="2678616"/>
    <lineage>
        <taxon>Bacteria</taxon>
        <taxon>Bacillati</taxon>
        <taxon>Actinomycetota</taxon>
        <taxon>Actinomycetes</taxon>
        <taxon>Streptosporangiales</taxon>
        <taxon>Thermomonosporaceae</taxon>
        <taxon>Actinomadura</taxon>
    </lineage>
</organism>
<evidence type="ECO:0000313" key="2">
    <source>
        <dbReference type="EMBL" id="MUN38504.1"/>
    </source>
</evidence>
<evidence type="ECO:0000259" key="1">
    <source>
        <dbReference type="Pfam" id="PF04149"/>
    </source>
</evidence>
<dbReference type="RefSeq" id="WP_156217692.1">
    <property type="nucleotide sequence ID" value="NZ_WOFH01000006.1"/>
</dbReference>
<dbReference type="Pfam" id="PF04149">
    <property type="entry name" value="DUF397"/>
    <property type="match status" value="1"/>
</dbReference>
<proteinExistence type="predicted"/>
<name>A0A7K1L240_9ACTN</name>
<dbReference type="InterPro" id="IPR007278">
    <property type="entry name" value="DUF397"/>
</dbReference>
<gene>
    <name evidence="2" type="ORF">GNZ18_18090</name>
</gene>
<comment type="caution">
    <text evidence="2">The sequence shown here is derived from an EMBL/GenBank/DDBJ whole genome shotgun (WGS) entry which is preliminary data.</text>
</comment>
<dbReference type="AlphaFoldDB" id="A0A7K1L240"/>
<dbReference type="Proteomes" id="UP000432015">
    <property type="component" value="Unassembled WGS sequence"/>
</dbReference>